<accession>A0ABT3T677</accession>
<sequence>MNRIKPNKLLGSKWTAIKPANKEKHFIVSDVEFDEEDVVVLCLIEAVMSKRFIQIDWRDLEDDSQWLHGWI</sequence>
<organism evidence="1 2">
    <name type="scientific">Candidatus Marimicrobium litorale</name>
    <dbReference type="NCBI Taxonomy" id="2518991"/>
    <lineage>
        <taxon>Bacteria</taxon>
        <taxon>Pseudomonadati</taxon>
        <taxon>Pseudomonadota</taxon>
        <taxon>Gammaproteobacteria</taxon>
        <taxon>Cellvibrionales</taxon>
        <taxon>Halieaceae</taxon>
        <taxon>Marimicrobium</taxon>
    </lineage>
</organism>
<dbReference type="InterPro" id="IPR012663">
    <property type="entry name" value="CHP02450_Tryp"/>
</dbReference>
<evidence type="ECO:0000313" key="2">
    <source>
        <dbReference type="Proteomes" id="UP001143304"/>
    </source>
</evidence>
<gene>
    <name evidence="1" type="ORF">EYC82_09995</name>
</gene>
<dbReference type="RefSeq" id="WP_279249395.1">
    <property type="nucleotide sequence ID" value="NZ_SHNO01000001.1"/>
</dbReference>
<reference evidence="1" key="1">
    <citation type="submission" date="2019-02" db="EMBL/GenBank/DDBJ databases">
        <authorList>
            <person name="Li S.-H."/>
        </authorList>
    </citation>
    <scope>NUCLEOTIDE SEQUENCE</scope>
    <source>
        <strain evidence="1">IMCC11814</strain>
    </source>
</reference>
<comment type="caution">
    <text evidence="1">The sequence shown here is derived from an EMBL/GenBank/DDBJ whole genome shotgun (WGS) entry which is preliminary data.</text>
</comment>
<dbReference type="EMBL" id="SHNO01000001">
    <property type="protein sequence ID" value="MCX2977685.1"/>
    <property type="molecule type" value="Genomic_DNA"/>
</dbReference>
<dbReference type="Proteomes" id="UP001143304">
    <property type="component" value="Unassembled WGS sequence"/>
</dbReference>
<dbReference type="NCBIfam" id="TIGR02450">
    <property type="entry name" value="TIGR02450 family Trp-rich protein"/>
    <property type="match status" value="1"/>
</dbReference>
<dbReference type="Pfam" id="PF09493">
    <property type="entry name" value="DUF2389"/>
    <property type="match status" value="1"/>
</dbReference>
<evidence type="ECO:0000313" key="1">
    <source>
        <dbReference type="EMBL" id="MCX2977685.1"/>
    </source>
</evidence>
<name>A0ABT3T677_9GAMM</name>
<protein>
    <submittedName>
        <fullName evidence="1">TIGR02450 family Trp-rich protein</fullName>
    </submittedName>
</protein>
<keyword evidence="2" id="KW-1185">Reference proteome</keyword>
<proteinExistence type="predicted"/>